<sequence length="369" mass="41118">MASKVDLQDHTILVLPFTPSLLRDPSPLYSPILDLLPRSSKKSFTVFFSTPVGSNQEQLYSLLKRAPQESFKTLQSFLGHIYTALWTAQWKCENVLLDVEVHFEGESGELGAKLLRGKNGEEEYQLIKVEEVQETDLVASLDEIIPSPFTQLSLPFASLFSLQSEPYTFPNQGRTPGFPVVALGGTFDRLHAAHKFLLHLGYFLAREKLIVGVMADDLLQTKTRADLVQPLNQRLDGVNAFLGRLGDGSIKLDVLEIHDALGPTKSDPNVQALVVSCETLSGGEYVNVTRKKNGLQELELFVVDVIAESEDVSLKEEVDEGKLKKMKMGSTGMRNWIAERGTDIRCQLMDSSLLRSASRFDKIILFVTF</sequence>
<accession>A0ABZ2AUB2</accession>
<dbReference type="PANTHER" id="PTHR10695:SF46">
    <property type="entry name" value="BIFUNCTIONAL COENZYME A SYNTHASE-RELATED"/>
    <property type="match status" value="1"/>
</dbReference>
<feature type="domain" description="Cytidyltransferase-like" evidence="1">
    <location>
        <begin position="183"/>
        <end position="253"/>
    </location>
</feature>
<proteinExistence type="predicted"/>
<dbReference type="EMBL" id="CP143810">
    <property type="protein sequence ID" value="WVO21972.1"/>
    <property type="molecule type" value="Genomic_DNA"/>
</dbReference>
<dbReference type="GeneID" id="89990065"/>
<dbReference type="SUPFAM" id="SSF52374">
    <property type="entry name" value="Nucleotidylyl transferase"/>
    <property type="match status" value="1"/>
</dbReference>
<dbReference type="PANTHER" id="PTHR10695">
    <property type="entry name" value="DEPHOSPHO-COA KINASE-RELATED"/>
    <property type="match status" value="1"/>
</dbReference>
<organism evidence="2 3">
    <name type="scientific">Cryptococcus decagattii</name>
    <dbReference type="NCBI Taxonomy" id="1859122"/>
    <lineage>
        <taxon>Eukaryota</taxon>
        <taxon>Fungi</taxon>
        <taxon>Dikarya</taxon>
        <taxon>Basidiomycota</taxon>
        <taxon>Agaricomycotina</taxon>
        <taxon>Tremellomycetes</taxon>
        <taxon>Tremellales</taxon>
        <taxon>Cryptococcaceae</taxon>
        <taxon>Cryptococcus</taxon>
        <taxon>Cryptococcus gattii species complex</taxon>
    </lineage>
</organism>
<evidence type="ECO:0000313" key="3">
    <source>
        <dbReference type="Proteomes" id="UP001432216"/>
    </source>
</evidence>
<dbReference type="InterPro" id="IPR014729">
    <property type="entry name" value="Rossmann-like_a/b/a_fold"/>
</dbReference>
<protein>
    <recommendedName>
        <fullName evidence="1">Cytidyltransferase-like domain-containing protein</fullName>
    </recommendedName>
</protein>
<reference evidence="2 3" key="1">
    <citation type="submission" date="2024-01" db="EMBL/GenBank/DDBJ databases">
        <title>Comparative genomics of Cryptococcus and Kwoniella reveals pathogenesis evolution and contrasting modes of karyotype evolution via chromosome fusion or intercentromeric recombination.</title>
        <authorList>
            <person name="Coelho M.A."/>
            <person name="David-Palma M."/>
            <person name="Shea T."/>
            <person name="Bowers K."/>
            <person name="McGinley-Smith S."/>
            <person name="Mohammad A.W."/>
            <person name="Gnirke A."/>
            <person name="Yurkov A.M."/>
            <person name="Nowrousian M."/>
            <person name="Sun S."/>
            <person name="Cuomo C.A."/>
            <person name="Heitman J."/>
        </authorList>
    </citation>
    <scope>NUCLEOTIDE SEQUENCE [LARGE SCALE GENOMIC DNA]</scope>
    <source>
        <strain evidence="2 3">7685027</strain>
    </source>
</reference>
<name>A0ABZ2AUB2_9TREE</name>
<keyword evidence="3" id="KW-1185">Reference proteome</keyword>
<evidence type="ECO:0000313" key="2">
    <source>
        <dbReference type="EMBL" id="WVO21972.1"/>
    </source>
</evidence>
<evidence type="ECO:0000259" key="1">
    <source>
        <dbReference type="Pfam" id="PF01467"/>
    </source>
</evidence>
<dbReference type="Gene3D" id="3.40.50.620">
    <property type="entry name" value="HUPs"/>
    <property type="match status" value="1"/>
</dbReference>
<dbReference type="Proteomes" id="UP001432216">
    <property type="component" value="Chromosome 5"/>
</dbReference>
<gene>
    <name evidence="2" type="ORF">IAS62_003292</name>
</gene>
<dbReference type="Pfam" id="PF01467">
    <property type="entry name" value="CTP_transf_like"/>
    <property type="match status" value="1"/>
</dbReference>
<dbReference type="InterPro" id="IPR004821">
    <property type="entry name" value="Cyt_trans-like"/>
</dbReference>
<dbReference type="RefSeq" id="XP_064721211.1">
    <property type="nucleotide sequence ID" value="XM_064865139.1"/>
</dbReference>